<dbReference type="InterPro" id="IPR011604">
    <property type="entry name" value="PDDEXK-like_dom_sf"/>
</dbReference>
<dbReference type="AlphaFoldDB" id="A0A140AYP8"/>
<evidence type="ECO:0000259" key="1">
    <source>
        <dbReference type="Pfam" id="PF12684"/>
    </source>
</evidence>
<name>A0A140AYP8_LEGPN</name>
<dbReference type="Gene3D" id="3.90.320.10">
    <property type="match status" value="1"/>
</dbReference>
<geneLocation type="plasmid" evidence="2">
    <name>Mobile Element-1</name>
</geneLocation>
<keyword evidence="2" id="KW-0614">Plasmid</keyword>
<dbReference type="InterPro" id="IPR024432">
    <property type="entry name" value="Put_RecE_PDDEXK-like_dom"/>
</dbReference>
<feature type="domain" description="Putative exodeoxyribonuclease 8 PDDEXK-like" evidence="1">
    <location>
        <begin position="25"/>
        <end position="257"/>
    </location>
</feature>
<organism evidence="2">
    <name type="scientific">Legionella pneumophila</name>
    <dbReference type="NCBI Taxonomy" id="446"/>
    <lineage>
        <taxon>Bacteria</taxon>
        <taxon>Pseudomonadati</taxon>
        <taxon>Pseudomonadota</taxon>
        <taxon>Gammaproteobacteria</taxon>
        <taxon>Legionellales</taxon>
        <taxon>Legionellaceae</taxon>
        <taxon>Legionella</taxon>
    </lineage>
</organism>
<accession>A0A140AYP8</accession>
<dbReference type="EMBL" id="KT271770">
    <property type="protein sequence ID" value="ALK43945.1"/>
    <property type="molecule type" value="Genomic_DNA"/>
</dbReference>
<proteinExistence type="predicted"/>
<evidence type="ECO:0000313" key="2">
    <source>
        <dbReference type="EMBL" id="ALK43945.1"/>
    </source>
</evidence>
<dbReference type="RefSeq" id="WP_061515200.1">
    <property type="nucleotide sequence ID" value="NZ_JAPHPG010000001.1"/>
</dbReference>
<protein>
    <recommendedName>
        <fullName evidence="1">Putative exodeoxyribonuclease 8 PDDEXK-like domain-containing protein</fullName>
    </recommendedName>
</protein>
<sequence>MTKLCFSDGVHNISNEQYHASEGVSRSALMKLNNSPYHYWYEYVSGYADKETDTDSMKIGNAFHTLLLEPHLFHDEFAVMPQVDRRTKEGKAIAADFEAAAGMKTVLTEYQYETAKSMADAVIEHKMVKDLIYDAQYEQSIFWTDKETGLQFKARPDIWHPHIVVDLKSTKSGEYRDFQSSAIRYGYFLQAGMMYEACQAIGKPFEKFVFLSVEKTKPYAPSVYPLDEWAIEFGIEQFNTLKKTLRMCIDKNEWPSYPIQELRIPVWARDTIDYIADFDE</sequence>
<reference evidence="2" key="1">
    <citation type="journal article" date="2016" name="Cell. Microbiol.">
        <title>Active and Adaptive Legionella CRISPR-Cas reveals a recurrent challenge to the pathogen.</title>
        <authorList>
            <person name="Rao C."/>
            <person name="Guyard C."/>
            <person name="Pelaz C."/>
            <person name="Wasserscheid J."/>
            <person name="Bondy-Denomy J."/>
            <person name="Dewar K."/>
            <person name="Ensminger A.W."/>
        </authorList>
    </citation>
    <scope>NUCLEOTIDE SEQUENCE</scope>
    <source>
        <strain evidence="2">Murcia-2001 4983</strain>
        <plasmid evidence="2">Mobile Element-1</plasmid>
    </source>
</reference>
<dbReference type="Pfam" id="PF12684">
    <property type="entry name" value="DUF3799"/>
    <property type="match status" value="1"/>
</dbReference>